<evidence type="ECO:0000256" key="2">
    <source>
        <dbReference type="ARBA" id="ARBA00022475"/>
    </source>
</evidence>
<keyword evidence="10" id="KW-0282">Flagellum</keyword>
<dbReference type="InterPro" id="IPR050790">
    <property type="entry name" value="ExbB/TolQ_transport"/>
</dbReference>
<keyword evidence="4 8" id="KW-1133">Transmembrane helix</keyword>
<dbReference type="PANTHER" id="PTHR30625">
    <property type="entry name" value="PROTEIN TOLQ"/>
    <property type="match status" value="1"/>
</dbReference>
<dbReference type="InterPro" id="IPR002898">
    <property type="entry name" value="MotA_ExbB_proton_chnl"/>
</dbReference>
<dbReference type="Pfam" id="PF01618">
    <property type="entry name" value="MotA_ExbB"/>
    <property type="match status" value="1"/>
</dbReference>
<evidence type="ECO:0000256" key="3">
    <source>
        <dbReference type="ARBA" id="ARBA00022692"/>
    </source>
</evidence>
<dbReference type="OrthoDB" id="9805133at2"/>
<evidence type="ECO:0000259" key="9">
    <source>
        <dbReference type="Pfam" id="PF01618"/>
    </source>
</evidence>
<feature type="transmembrane region" description="Helical" evidence="8">
    <location>
        <begin position="207"/>
        <end position="232"/>
    </location>
</feature>
<evidence type="ECO:0000256" key="8">
    <source>
        <dbReference type="SAM" id="Phobius"/>
    </source>
</evidence>
<organism evidence="10 11">
    <name type="scientific">Oleomonas cavernae</name>
    <dbReference type="NCBI Taxonomy" id="2320859"/>
    <lineage>
        <taxon>Bacteria</taxon>
        <taxon>Pseudomonadati</taxon>
        <taxon>Pseudomonadota</taxon>
        <taxon>Alphaproteobacteria</taxon>
        <taxon>Acetobacterales</taxon>
        <taxon>Acetobacteraceae</taxon>
        <taxon>Oleomonas</taxon>
    </lineage>
</organism>
<feature type="region of interest" description="Disordered" evidence="7">
    <location>
        <begin position="1"/>
        <end position="35"/>
    </location>
</feature>
<keyword evidence="2" id="KW-1003">Cell membrane</keyword>
<feature type="compositionally biased region" description="Low complexity" evidence="7">
    <location>
        <begin position="1"/>
        <end position="17"/>
    </location>
</feature>
<evidence type="ECO:0000313" key="11">
    <source>
        <dbReference type="Proteomes" id="UP000284605"/>
    </source>
</evidence>
<dbReference type="AlphaFoldDB" id="A0A418VU35"/>
<keyword evidence="3 8" id="KW-0812">Transmembrane</keyword>
<keyword evidence="11" id="KW-1185">Reference proteome</keyword>
<feature type="transmembrane region" description="Helical" evidence="8">
    <location>
        <begin position="166"/>
        <end position="187"/>
    </location>
</feature>
<dbReference type="PANTHER" id="PTHR30625:SF3">
    <property type="entry name" value="TOL-PAL SYSTEM PROTEIN TOLQ"/>
    <property type="match status" value="1"/>
</dbReference>
<name>A0A418VU35_9PROT</name>
<dbReference type="EMBL" id="QYUK01000016">
    <property type="protein sequence ID" value="RJF80653.1"/>
    <property type="molecule type" value="Genomic_DNA"/>
</dbReference>
<evidence type="ECO:0000256" key="1">
    <source>
        <dbReference type="ARBA" id="ARBA00004651"/>
    </source>
</evidence>
<keyword evidence="5 8" id="KW-0472">Membrane</keyword>
<keyword evidence="6" id="KW-0813">Transport</keyword>
<sequence length="267" mass="27706">MEPTAPTTPGAAAATAIPPVPSTTPLDPAVTAATPLDPASAPDLAAQAHDLTISGLFLQADPVVKAVMVLLIVASIITWGIALEKALRLRRLRREVTRFEAAVAAREGAAAAARLDGLPRTAVDAGLVEWRELAGEETDERRNRAEQAMRLTSAEGLRGVEQGLPFLATVGSAAPFIGLFGTVWGILNSFTSIANSQDTSLAVVAPGIAEALFATAIGLVAAIPAVMFYNAFATQLGRVGQRLSTGIARLSSQLGRAKPAELRRAAE</sequence>
<accession>A0A418VU35</accession>
<evidence type="ECO:0000256" key="5">
    <source>
        <dbReference type="ARBA" id="ARBA00023136"/>
    </source>
</evidence>
<evidence type="ECO:0000256" key="7">
    <source>
        <dbReference type="SAM" id="MobiDB-lite"/>
    </source>
</evidence>
<feature type="transmembrane region" description="Helical" evidence="8">
    <location>
        <begin position="63"/>
        <end position="83"/>
    </location>
</feature>
<comment type="subcellular location">
    <subcellularLocation>
        <location evidence="1">Cell membrane</location>
        <topology evidence="1">Multi-pass membrane protein</topology>
    </subcellularLocation>
    <subcellularLocation>
        <location evidence="6">Membrane</location>
        <topology evidence="6">Multi-pass membrane protein</topology>
    </subcellularLocation>
</comment>
<feature type="domain" description="MotA/TolQ/ExbB proton channel" evidence="9">
    <location>
        <begin position="137"/>
        <end position="241"/>
    </location>
</feature>
<evidence type="ECO:0000256" key="4">
    <source>
        <dbReference type="ARBA" id="ARBA00022989"/>
    </source>
</evidence>
<dbReference type="GO" id="GO:0005886">
    <property type="term" value="C:plasma membrane"/>
    <property type="evidence" value="ECO:0007669"/>
    <property type="project" value="UniProtKB-SubCell"/>
</dbReference>
<dbReference type="GO" id="GO:0017038">
    <property type="term" value="P:protein import"/>
    <property type="evidence" value="ECO:0007669"/>
    <property type="project" value="TreeGrafter"/>
</dbReference>
<keyword evidence="6" id="KW-0653">Protein transport</keyword>
<keyword evidence="10" id="KW-0969">Cilium</keyword>
<evidence type="ECO:0000313" key="10">
    <source>
        <dbReference type="EMBL" id="RJF80653.1"/>
    </source>
</evidence>
<protein>
    <submittedName>
        <fullName evidence="10">Flagellar motor protein MotA</fullName>
    </submittedName>
</protein>
<proteinExistence type="inferred from homology"/>
<comment type="caution">
    <text evidence="10">The sequence shown here is derived from an EMBL/GenBank/DDBJ whole genome shotgun (WGS) entry which is preliminary data.</text>
</comment>
<evidence type="ECO:0000256" key="6">
    <source>
        <dbReference type="RuleBase" id="RU004057"/>
    </source>
</evidence>
<dbReference type="RefSeq" id="WP_119782704.1">
    <property type="nucleotide sequence ID" value="NZ_QYUK01000016.1"/>
</dbReference>
<keyword evidence="10" id="KW-0966">Cell projection</keyword>
<reference evidence="10 11" key="1">
    <citation type="submission" date="2018-09" db="EMBL/GenBank/DDBJ databases">
        <authorList>
            <person name="Zhu H."/>
        </authorList>
    </citation>
    <scope>NUCLEOTIDE SEQUENCE [LARGE SCALE GENOMIC DNA]</scope>
    <source>
        <strain evidence="10 11">K1W22B-8</strain>
    </source>
</reference>
<comment type="similarity">
    <text evidence="6">Belongs to the exbB/tolQ family.</text>
</comment>
<dbReference type="Proteomes" id="UP000284605">
    <property type="component" value="Unassembled WGS sequence"/>
</dbReference>
<gene>
    <name evidence="10" type="ORF">D3874_26470</name>
</gene>